<dbReference type="AlphaFoldDB" id="A0A5B7DIK5"/>
<dbReference type="Proteomes" id="UP000324222">
    <property type="component" value="Unassembled WGS sequence"/>
</dbReference>
<reference evidence="1 2" key="1">
    <citation type="submission" date="2019-05" db="EMBL/GenBank/DDBJ databases">
        <title>Another draft genome of Portunus trituberculatus and its Hox gene families provides insights of decapod evolution.</title>
        <authorList>
            <person name="Jeong J.-H."/>
            <person name="Song I."/>
            <person name="Kim S."/>
            <person name="Choi T."/>
            <person name="Kim D."/>
            <person name="Ryu S."/>
            <person name="Kim W."/>
        </authorList>
    </citation>
    <scope>NUCLEOTIDE SEQUENCE [LARGE SCALE GENOMIC DNA]</scope>
    <source>
        <tissue evidence="1">Muscle</tissue>
    </source>
</reference>
<evidence type="ECO:0000313" key="2">
    <source>
        <dbReference type="Proteomes" id="UP000324222"/>
    </source>
</evidence>
<sequence length="159" mass="17798">MRHVTCTVHLHRLARCSAGPAALPHSPAKQRGEIINVEKKQKGSKRRHRPAPQSCLDVRHDTVQLATTLPRHGLSNVTATLSVITGYCDTNCPVSLPLYLSCIRQTHQQVMRNIVTVCCKYQKVNIGESIQSSQQTLRVFRPCASQQGYQRAFLRALTK</sequence>
<gene>
    <name evidence="1" type="ORF">E2C01_014216</name>
</gene>
<keyword evidence="2" id="KW-1185">Reference proteome</keyword>
<name>A0A5B7DIK5_PORTR</name>
<proteinExistence type="predicted"/>
<accession>A0A5B7DIK5</accession>
<organism evidence="1 2">
    <name type="scientific">Portunus trituberculatus</name>
    <name type="common">Swimming crab</name>
    <name type="synonym">Neptunus trituberculatus</name>
    <dbReference type="NCBI Taxonomy" id="210409"/>
    <lineage>
        <taxon>Eukaryota</taxon>
        <taxon>Metazoa</taxon>
        <taxon>Ecdysozoa</taxon>
        <taxon>Arthropoda</taxon>
        <taxon>Crustacea</taxon>
        <taxon>Multicrustacea</taxon>
        <taxon>Malacostraca</taxon>
        <taxon>Eumalacostraca</taxon>
        <taxon>Eucarida</taxon>
        <taxon>Decapoda</taxon>
        <taxon>Pleocyemata</taxon>
        <taxon>Brachyura</taxon>
        <taxon>Eubrachyura</taxon>
        <taxon>Portunoidea</taxon>
        <taxon>Portunidae</taxon>
        <taxon>Portuninae</taxon>
        <taxon>Portunus</taxon>
    </lineage>
</organism>
<dbReference type="EMBL" id="VSRR010000956">
    <property type="protein sequence ID" value="MPC21238.1"/>
    <property type="molecule type" value="Genomic_DNA"/>
</dbReference>
<evidence type="ECO:0000313" key="1">
    <source>
        <dbReference type="EMBL" id="MPC21238.1"/>
    </source>
</evidence>
<protein>
    <submittedName>
        <fullName evidence="1">Uncharacterized protein</fullName>
    </submittedName>
</protein>
<comment type="caution">
    <text evidence="1">The sequence shown here is derived from an EMBL/GenBank/DDBJ whole genome shotgun (WGS) entry which is preliminary data.</text>
</comment>